<dbReference type="EMBL" id="BKCJ011035192">
    <property type="protein sequence ID" value="GFC71848.1"/>
    <property type="molecule type" value="Genomic_DNA"/>
</dbReference>
<gene>
    <name evidence="2" type="ORF">Tci_843818</name>
</gene>
<reference evidence="2" key="1">
    <citation type="journal article" date="2019" name="Sci. Rep.">
        <title>Draft genome of Tanacetum cinerariifolium, the natural source of mosquito coil.</title>
        <authorList>
            <person name="Yamashiro T."/>
            <person name="Shiraishi A."/>
            <person name="Satake H."/>
            <person name="Nakayama K."/>
        </authorList>
    </citation>
    <scope>NUCLEOTIDE SEQUENCE</scope>
</reference>
<evidence type="ECO:0000313" key="2">
    <source>
        <dbReference type="EMBL" id="GFC71848.1"/>
    </source>
</evidence>
<feature type="compositionally biased region" description="Basic and acidic residues" evidence="1">
    <location>
        <begin position="133"/>
        <end position="142"/>
    </location>
</feature>
<organism evidence="2">
    <name type="scientific">Tanacetum cinerariifolium</name>
    <name type="common">Dalmatian daisy</name>
    <name type="synonym">Chrysanthemum cinerariifolium</name>
    <dbReference type="NCBI Taxonomy" id="118510"/>
    <lineage>
        <taxon>Eukaryota</taxon>
        <taxon>Viridiplantae</taxon>
        <taxon>Streptophyta</taxon>
        <taxon>Embryophyta</taxon>
        <taxon>Tracheophyta</taxon>
        <taxon>Spermatophyta</taxon>
        <taxon>Magnoliopsida</taxon>
        <taxon>eudicotyledons</taxon>
        <taxon>Gunneridae</taxon>
        <taxon>Pentapetalae</taxon>
        <taxon>asterids</taxon>
        <taxon>campanulids</taxon>
        <taxon>Asterales</taxon>
        <taxon>Asteraceae</taxon>
        <taxon>Asteroideae</taxon>
        <taxon>Anthemideae</taxon>
        <taxon>Anthemidinae</taxon>
        <taxon>Tanacetum</taxon>
    </lineage>
</organism>
<sequence length="154" mass="17354">LIEHHDDDEVVVFTSQAWGRVFETREPLVRELILEFLSTFRFGEVLLGLDTPDTIQIQLAGARRRISWREFIIALGLHIRKEMKSLSFSRDSVLRLYHRIMAHSIACISQAPKKICIELGDTWALVPAGPARQESDAGRVTEEALMAPGGGDED</sequence>
<protein>
    <submittedName>
        <fullName evidence="2">Uncharacterized protein</fullName>
    </submittedName>
</protein>
<feature type="non-terminal residue" evidence="2">
    <location>
        <position position="1"/>
    </location>
</feature>
<evidence type="ECO:0000256" key="1">
    <source>
        <dbReference type="SAM" id="MobiDB-lite"/>
    </source>
</evidence>
<dbReference type="AlphaFoldDB" id="A0A699QRK8"/>
<name>A0A699QRK8_TANCI</name>
<comment type="caution">
    <text evidence="2">The sequence shown here is derived from an EMBL/GenBank/DDBJ whole genome shotgun (WGS) entry which is preliminary data.</text>
</comment>
<feature type="region of interest" description="Disordered" evidence="1">
    <location>
        <begin position="133"/>
        <end position="154"/>
    </location>
</feature>
<accession>A0A699QRK8</accession>
<proteinExistence type="predicted"/>